<dbReference type="InterPro" id="IPR057684">
    <property type="entry name" value="DUF7924"/>
</dbReference>
<accession>A0A0B7K9I1</accession>
<feature type="compositionally biased region" description="Basic and acidic residues" evidence="1">
    <location>
        <begin position="152"/>
        <end position="165"/>
    </location>
</feature>
<name>A0A0B7K9I1_BIOOC</name>
<feature type="domain" description="DUF7924" evidence="2">
    <location>
        <begin position="209"/>
        <end position="277"/>
    </location>
</feature>
<dbReference type="Pfam" id="PF25545">
    <property type="entry name" value="DUF7924"/>
    <property type="match status" value="1"/>
</dbReference>
<organism evidence="3">
    <name type="scientific">Bionectria ochroleuca</name>
    <name type="common">Gliocladium roseum</name>
    <dbReference type="NCBI Taxonomy" id="29856"/>
    <lineage>
        <taxon>Eukaryota</taxon>
        <taxon>Fungi</taxon>
        <taxon>Dikarya</taxon>
        <taxon>Ascomycota</taxon>
        <taxon>Pezizomycotina</taxon>
        <taxon>Sordariomycetes</taxon>
        <taxon>Hypocreomycetidae</taxon>
        <taxon>Hypocreales</taxon>
        <taxon>Bionectriaceae</taxon>
        <taxon>Clonostachys</taxon>
    </lineage>
</organism>
<reference evidence="3" key="1">
    <citation type="submission" date="2015-01" db="EMBL/GenBank/DDBJ databases">
        <authorList>
            <person name="Durling Mikael"/>
        </authorList>
    </citation>
    <scope>NUCLEOTIDE SEQUENCE</scope>
</reference>
<feature type="compositionally biased region" description="Polar residues" evidence="1">
    <location>
        <begin position="1"/>
        <end position="19"/>
    </location>
</feature>
<feature type="compositionally biased region" description="Basic and acidic residues" evidence="1">
    <location>
        <begin position="62"/>
        <end position="72"/>
    </location>
</feature>
<evidence type="ECO:0000259" key="2">
    <source>
        <dbReference type="Pfam" id="PF25545"/>
    </source>
</evidence>
<feature type="compositionally biased region" description="Polar residues" evidence="1">
    <location>
        <begin position="142"/>
        <end position="151"/>
    </location>
</feature>
<gene>
    <name evidence="3" type="ORF">BN869_000007404_1</name>
</gene>
<dbReference type="EMBL" id="CDPU01000022">
    <property type="protein sequence ID" value="CEO51346.1"/>
    <property type="molecule type" value="Genomic_DNA"/>
</dbReference>
<evidence type="ECO:0000313" key="3">
    <source>
        <dbReference type="EMBL" id="CEO51346.1"/>
    </source>
</evidence>
<evidence type="ECO:0000256" key="1">
    <source>
        <dbReference type="SAM" id="MobiDB-lite"/>
    </source>
</evidence>
<feature type="region of interest" description="Disordered" evidence="1">
    <location>
        <begin position="1"/>
        <end position="95"/>
    </location>
</feature>
<feature type="region of interest" description="Disordered" evidence="1">
    <location>
        <begin position="133"/>
        <end position="165"/>
    </location>
</feature>
<dbReference type="AlphaFoldDB" id="A0A0B7K9I1"/>
<protein>
    <recommendedName>
        <fullName evidence="2">DUF7924 domain-containing protein</fullName>
    </recommendedName>
</protein>
<proteinExistence type="predicted"/>
<sequence>MAHTRVQSATQKGRASSTTKDQENPTRERSNYDQPHPYPAKKILSQQDSPTPGNGGTKRRVGALDHDFDSSPKRPRRSPRLCHIEDPSDRPNTNNCVTYEPITPIEFWARQGQCPQEYFKFDMEHLLARKKSLSSLGRKRSNSTTSTTPSDQKPREEKSAPYRDPRYKTLLATKGSFMDKSDLAKKTSFTLLSAEQATPNESVFRDDLFEQTCRSVEDRNEARVLRDITPLVVPSAEILAIYGSTSLKCLIESVNEGWNNSIPLTGTRPQPDYSAALCCTLRNRYGAGPGCEYENQRSIGFGRHS</sequence>
<feature type="compositionally biased region" description="Basic and acidic residues" evidence="1">
    <location>
        <begin position="20"/>
        <end position="31"/>
    </location>
</feature>